<name>A0A7T5EPA8_9BACL</name>
<proteinExistence type="predicted"/>
<evidence type="ECO:0000313" key="1">
    <source>
        <dbReference type="EMBL" id="QQE76256.1"/>
    </source>
</evidence>
<dbReference type="Proteomes" id="UP000677234">
    <property type="component" value="Chromosome"/>
</dbReference>
<sequence>MISANQRNLVQNQMQRDESKIVNIVLSDARQVAGEIDRATHQGVFLTDGSYYRYADIREINGL</sequence>
<reference evidence="2" key="2">
    <citation type="submission" date="2021-04" db="EMBL/GenBank/DDBJ databases">
        <title>Brevibacillus composti FJAT-54423, complete genome.</title>
        <authorList>
            <person name="Tang R."/>
        </authorList>
    </citation>
    <scope>NUCLEOTIDE SEQUENCE</scope>
    <source>
        <strain evidence="2">FJAT-54424</strain>
    </source>
</reference>
<dbReference type="EMBL" id="CP073708">
    <property type="protein sequence ID" value="QUO43284.1"/>
    <property type="molecule type" value="Genomic_DNA"/>
</dbReference>
<accession>A0A7T5EPA8</accession>
<keyword evidence="4" id="KW-1185">Reference proteome</keyword>
<gene>
    <name evidence="1" type="ORF">JD108_10535</name>
    <name evidence="2" type="ORF">KDJ56_10225</name>
</gene>
<evidence type="ECO:0000313" key="4">
    <source>
        <dbReference type="Proteomes" id="UP000677234"/>
    </source>
</evidence>
<reference evidence="1 3" key="1">
    <citation type="submission" date="2020-12" db="EMBL/GenBank/DDBJ databases">
        <title>strain FJAT-54423T represents a novel species of the genus Brevibacillus.</title>
        <authorList>
            <person name="Tang R."/>
        </authorList>
    </citation>
    <scope>NUCLEOTIDE SEQUENCE [LARGE SCALE GENOMIC DNA]</scope>
    <source>
        <strain evidence="1 3">FJAT-54423</strain>
    </source>
</reference>
<dbReference type="RefSeq" id="WP_198829759.1">
    <property type="nucleotide sequence ID" value="NZ_CP066308.1"/>
</dbReference>
<dbReference type="AlphaFoldDB" id="A0A7T5EPA8"/>
<dbReference type="EMBL" id="CP066308">
    <property type="protein sequence ID" value="QQE76256.1"/>
    <property type="molecule type" value="Genomic_DNA"/>
</dbReference>
<organism evidence="1 3">
    <name type="scientific">Brevibacillus composti</name>
    <dbReference type="NCBI Taxonomy" id="2796470"/>
    <lineage>
        <taxon>Bacteria</taxon>
        <taxon>Bacillati</taxon>
        <taxon>Bacillota</taxon>
        <taxon>Bacilli</taxon>
        <taxon>Bacillales</taxon>
        <taxon>Paenibacillaceae</taxon>
        <taxon>Brevibacillus</taxon>
    </lineage>
</organism>
<dbReference type="KEGG" id="bcop:JD108_10535"/>
<dbReference type="Proteomes" id="UP000595847">
    <property type="component" value="Chromosome"/>
</dbReference>
<evidence type="ECO:0000313" key="2">
    <source>
        <dbReference type="EMBL" id="QUO43284.1"/>
    </source>
</evidence>
<protein>
    <submittedName>
        <fullName evidence="1">Uncharacterized protein</fullName>
    </submittedName>
</protein>
<evidence type="ECO:0000313" key="3">
    <source>
        <dbReference type="Proteomes" id="UP000595847"/>
    </source>
</evidence>